<dbReference type="Proteomes" id="UP000321533">
    <property type="component" value="Chromosome"/>
</dbReference>
<protein>
    <submittedName>
        <fullName evidence="1">Uncharacterized protein</fullName>
    </submittedName>
</protein>
<evidence type="ECO:0000313" key="2">
    <source>
        <dbReference type="Proteomes" id="UP000321533"/>
    </source>
</evidence>
<organism evidence="1 2">
    <name type="scientific">Panacibacter ginsenosidivorans</name>
    <dbReference type="NCBI Taxonomy" id="1813871"/>
    <lineage>
        <taxon>Bacteria</taxon>
        <taxon>Pseudomonadati</taxon>
        <taxon>Bacteroidota</taxon>
        <taxon>Chitinophagia</taxon>
        <taxon>Chitinophagales</taxon>
        <taxon>Chitinophagaceae</taxon>
        <taxon>Panacibacter</taxon>
    </lineage>
</organism>
<proteinExistence type="predicted"/>
<reference evidence="1 2" key="1">
    <citation type="journal article" date="2016" name="Int. J. Syst. Evol. Microbiol.">
        <title>Panacibacter ginsenosidivorans gen. nov., sp. nov., with ginsenoside converting activity isolated from soil of a ginseng field.</title>
        <authorList>
            <person name="Siddiqi M.Z."/>
            <person name="Muhammad Shafi S."/>
            <person name="Choi K.D."/>
            <person name="Im W.T."/>
        </authorList>
    </citation>
    <scope>NUCLEOTIDE SEQUENCE [LARGE SCALE GENOMIC DNA]</scope>
    <source>
        <strain evidence="1 2">Gsoil1550</strain>
    </source>
</reference>
<dbReference type="KEGG" id="pgin:FRZ67_16980"/>
<dbReference type="OrthoDB" id="905286at2"/>
<sequence>MSQFDFPRINFHGQAFLDTPTANNGYIPNVILFNQSESGVFVPPWITFDPTKITAPTGSNPQPVPGSNGTQDYIYPLGVTGDNFQQWCTTPLGTFSTDSGYEQFYQAVGNYGMNPGYWNYYGDISMALDNVVVTGITVPDTNNNNVPVTYSADNIDLCPEDLSILIGAELSFNSDYFTKGSRTTAFLCDVDSEGQLCTQIFYGQAGLYKSINGSNITFFKGHPVKSTVHFMNLFRVLNYANIVPMGGSASFYTTIEDDSSNNLTQLFSKYGNGAVNGIFIKILIHEVHEVRDPDYSNMPIADVTTVSGNKVQIPKNPAKVSITGSITPWSNGDMKTTSISRILKNAPSATVAINSNGIDNPIPQGANGPLGIPSAVNLAPVPFIVNASLNLISLDLSNMLHEYGANPGTMPPYSGNGDIPPYQDFINYNYGTFNLMFQPDAGGSPSNIGSITYADNYNMQQFINTAGMVDISLPSGDYSTGYFYLSLNNINFLTEDDLYIITDQQGIYAEQNQTPPGLYMSDGLPRIPCTLRVFSRGVPVSNLTPASTTVQGVNLSTMNVTNTNIQVFDGLQYTFPVDQEGCITYLFPTNSNEKFPTAFSLPAFAYLAMNTSLIVCRVLSEEPQLAPYLSGQEPITWEVVFTNVLQLYKTVYPIMDIVLPINEQTWSDPFIQKKILMLTDESNWNQPLFMPITRDMSATQRQLLQMWIKQSQQLKKQTTHYE</sequence>
<dbReference type="EMBL" id="CP042435">
    <property type="protein sequence ID" value="QEC68920.1"/>
    <property type="molecule type" value="Genomic_DNA"/>
</dbReference>
<dbReference type="RefSeq" id="WP_147191443.1">
    <property type="nucleotide sequence ID" value="NZ_CP042435.1"/>
</dbReference>
<dbReference type="AlphaFoldDB" id="A0A5B8VBN8"/>
<accession>A0A5B8VBN8</accession>
<evidence type="ECO:0000313" key="1">
    <source>
        <dbReference type="EMBL" id="QEC68920.1"/>
    </source>
</evidence>
<name>A0A5B8VBN8_9BACT</name>
<gene>
    <name evidence="1" type="ORF">FRZ67_16980</name>
</gene>
<keyword evidence="2" id="KW-1185">Reference proteome</keyword>